<dbReference type="EMBL" id="ANFM02000010">
    <property type="protein sequence ID" value="EOD80738.1"/>
    <property type="molecule type" value="Genomic_DNA"/>
</dbReference>
<evidence type="ECO:0000256" key="1">
    <source>
        <dbReference type="ARBA" id="ARBA00022670"/>
    </source>
</evidence>
<dbReference type="InterPro" id="IPR043504">
    <property type="entry name" value="Peptidase_S1_PA_chymotrypsin"/>
</dbReference>
<dbReference type="InterPro" id="IPR033116">
    <property type="entry name" value="TRYPSIN_SER"/>
</dbReference>
<keyword evidence="4" id="KW-0720">Serine protease</keyword>
<evidence type="ECO:0000259" key="6">
    <source>
        <dbReference type="PROSITE" id="PS50240"/>
    </source>
</evidence>
<dbReference type="InterPro" id="IPR001254">
    <property type="entry name" value="Trypsin_dom"/>
</dbReference>
<dbReference type="InterPro" id="IPR020008">
    <property type="entry name" value="GlyGly_CTERM"/>
</dbReference>
<comment type="caution">
    <text evidence="7">The sequence shown here is derived from an EMBL/GenBank/DDBJ whole genome shotgun (WGS) entry which is preliminary data.</text>
</comment>
<dbReference type="GO" id="GO:0006508">
    <property type="term" value="P:proteolysis"/>
    <property type="evidence" value="ECO:0007669"/>
    <property type="project" value="UniProtKB-KW"/>
</dbReference>
<organism evidence="7 8">
    <name type="scientific">Grimontia indica</name>
    <dbReference type="NCBI Taxonomy" id="1056512"/>
    <lineage>
        <taxon>Bacteria</taxon>
        <taxon>Pseudomonadati</taxon>
        <taxon>Pseudomonadota</taxon>
        <taxon>Gammaproteobacteria</taxon>
        <taxon>Vibrionales</taxon>
        <taxon>Vibrionaceae</taxon>
        <taxon>Grimontia</taxon>
    </lineage>
</organism>
<reference evidence="7 8" key="1">
    <citation type="journal article" date="2014" name="PLoS ONE">
        <title>Grimontia indica AK16(T), sp. nov., Isolated from a Seawater Sample Reports the Presence of Pathogenic Genes Similar to Vibrio Genus.</title>
        <authorList>
            <person name="Singh A."/>
            <person name="Vaidya B."/>
            <person name="Khatri I."/>
            <person name="Srinivas T.N."/>
            <person name="Subramanian S."/>
            <person name="Korpole S."/>
            <person name="Pinnaka A.K."/>
        </authorList>
    </citation>
    <scope>NUCLEOTIDE SEQUENCE [LARGE SCALE GENOMIC DNA]</scope>
    <source>
        <strain evidence="7 8">AK16</strain>
    </source>
</reference>
<dbReference type="CDD" id="cd00190">
    <property type="entry name" value="Tryp_SPc"/>
    <property type="match status" value="1"/>
</dbReference>
<protein>
    <recommendedName>
        <fullName evidence="6">Peptidase S1 domain-containing protein</fullName>
    </recommendedName>
</protein>
<dbReference type="Proteomes" id="UP000011223">
    <property type="component" value="Unassembled WGS sequence"/>
</dbReference>
<feature type="chain" id="PRO_5004360829" description="Peptidase S1 domain-containing protein" evidence="5">
    <location>
        <begin position="30"/>
        <end position="337"/>
    </location>
</feature>
<keyword evidence="1 4" id="KW-0645">Protease</keyword>
<dbReference type="PROSITE" id="PS00134">
    <property type="entry name" value="TRYPSIN_HIS"/>
    <property type="match status" value="1"/>
</dbReference>
<feature type="domain" description="Peptidase S1" evidence="6">
    <location>
        <begin position="37"/>
        <end position="298"/>
    </location>
</feature>
<dbReference type="GO" id="GO:0005615">
    <property type="term" value="C:extracellular space"/>
    <property type="evidence" value="ECO:0007669"/>
    <property type="project" value="TreeGrafter"/>
</dbReference>
<dbReference type="FunFam" id="2.40.10.10:FF:000068">
    <property type="entry name" value="transmembrane protease serine 2"/>
    <property type="match status" value="1"/>
</dbReference>
<dbReference type="GO" id="GO:0004252">
    <property type="term" value="F:serine-type endopeptidase activity"/>
    <property type="evidence" value="ECO:0007669"/>
    <property type="project" value="InterPro"/>
</dbReference>
<evidence type="ECO:0000313" key="7">
    <source>
        <dbReference type="EMBL" id="EOD80738.1"/>
    </source>
</evidence>
<dbReference type="PANTHER" id="PTHR24264:SF83">
    <property type="entry name" value="COMPLEMENT FACTOR I"/>
    <property type="match status" value="1"/>
</dbReference>
<evidence type="ECO:0000313" key="8">
    <source>
        <dbReference type="Proteomes" id="UP000011223"/>
    </source>
</evidence>
<proteinExistence type="predicted"/>
<evidence type="ECO:0000256" key="2">
    <source>
        <dbReference type="ARBA" id="ARBA00022801"/>
    </source>
</evidence>
<dbReference type="Gene3D" id="2.40.10.10">
    <property type="entry name" value="Trypsin-like serine proteases"/>
    <property type="match status" value="1"/>
</dbReference>
<evidence type="ECO:0000256" key="4">
    <source>
        <dbReference type="RuleBase" id="RU363034"/>
    </source>
</evidence>
<keyword evidence="8" id="KW-1185">Reference proteome</keyword>
<dbReference type="AlphaFoldDB" id="R1GX35"/>
<dbReference type="NCBIfam" id="TIGR03501">
    <property type="entry name" value="GlyGly_CTERM"/>
    <property type="match status" value="1"/>
</dbReference>
<name>R1GX35_9GAMM</name>
<dbReference type="InterPro" id="IPR009003">
    <property type="entry name" value="Peptidase_S1_PA"/>
</dbReference>
<dbReference type="InterPro" id="IPR050127">
    <property type="entry name" value="Serine_Proteases_S1"/>
</dbReference>
<dbReference type="InterPro" id="IPR018114">
    <property type="entry name" value="TRYPSIN_HIS"/>
</dbReference>
<gene>
    <name evidence="7" type="ORF">D515_00155</name>
</gene>
<accession>R1GX35</accession>
<dbReference type="SUPFAM" id="SSF50494">
    <property type="entry name" value="Trypsin-like serine proteases"/>
    <property type="match status" value="1"/>
</dbReference>
<evidence type="ECO:0000256" key="3">
    <source>
        <dbReference type="ARBA" id="ARBA00023157"/>
    </source>
</evidence>
<dbReference type="PRINTS" id="PR00722">
    <property type="entry name" value="CHYMOTRYPSIN"/>
</dbReference>
<dbReference type="PROSITE" id="PS00135">
    <property type="entry name" value="TRYPSIN_SER"/>
    <property type="match status" value="1"/>
</dbReference>
<keyword evidence="2 4" id="KW-0378">Hydrolase</keyword>
<keyword evidence="3" id="KW-1015">Disulfide bond</keyword>
<feature type="signal peptide" evidence="5">
    <location>
        <begin position="1"/>
        <end position="29"/>
    </location>
</feature>
<sequence length="337" mass="35371">MGWQRNMFSKKYVVAVAMLTSAFAPSSNAENAVSPRIVGGQDATISEAPWQAAVTIRRSGGTAFCGGIVIGSRWVLTAAHCLDLADENDAYSLAPASEVSVYTGTAVIDGADFNNFRSGVSATFAHRDYNKDNFSNDIALLQLSSDINANASSISLATLADQSALDSNAGNNNQDLQLTGWGFTNVFGTQSTDILQKATLSAVSDSTCASQWAAETDLNLFAIAGYENNYLCAEQSSITACNGDSGGPLVWIDNGTSKLVGVVSFGVKTSSQNCPINRLPDVFTQVSNYSSWVSSCQVGSCNSFSPAILNSGGGGGGSFAWLSLLSLGFLTFRRRLS</sequence>
<dbReference type="SMART" id="SM00020">
    <property type="entry name" value="Tryp_SPc"/>
    <property type="match status" value="1"/>
</dbReference>
<dbReference type="Pfam" id="PF00089">
    <property type="entry name" value="Trypsin"/>
    <property type="match status" value="1"/>
</dbReference>
<evidence type="ECO:0000256" key="5">
    <source>
        <dbReference type="SAM" id="SignalP"/>
    </source>
</evidence>
<keyword evidence="5" id="KW-0732">Signal</keyword>
<dbReference type="InterPro" id="IPR001314">
    <property type="entry name" value="Peptidase_S1A"/>
</dbReference>
<dbReference type="eggNOG" id="COG5640">
    <property type="taxonomic scope" value="Bacteria"/>
</dbReference>
<dbReference type="PANTHER" id="PTHR24264">
    <property type="entry name" value="TRYPSIN-RELATED"/>
    <property type="match status" value="1"/>
</dbReference>
<dbReference type="PROSITE" id="PS50240">
    <property type="entry name" value="TRYPSIN_DOM"/>
    <property type="match status" value="1"/>
</dbReference>